<reference evidence="2" key="1">
    <citation type="journal article" date="2022" name="Mol. Ecol. Resour.">
        <title>The genomes of chicory, endive, great burdock and yacon provide insights into Asteraceae palaeo-polyploidization history and plant inulin production.</title>
        <authorList>
            <person name="Fan W."/>
            <person name="Wang S."/>
            <person name="Wang H."/>
            <person name="Wang A."/>
            <person name="Jiang F."/>
            <person name="Liu H."/>
            <person name="Zhao H."/>
            <person name="Xu D."/>
            <person name="Zhang Y."/>
        </authorList>
    </citation>
    <scope>NUCLEOTIDE SEQUENCE [LARGE SCALE GENOMIC DNA]</scope>
    <source>
        <strain evidence="2">cv. Punajuju</strain>
    </source>
</reference>
<sequence>MNQKLSTLKRRLLFAKRLQTQSRLFKNLLLKHQFLFAKRAGEIGMFHKRFTTNEVRFVRLVTSEIDQVNLLRALHEQRRLQGVGSTEDNHRRRVPYSFIPPLLSSFQILRHTLQSHLIPHSSPSHFIVCSPSNRPFLHKQVLKSCKNPRDGVESTNPTVSIAIFPRYTLPSTRTPPPC</sequence>
<proteinExistence type="predicted"/>
<keyword evidence="2" id="KW-1185">Reference proteome</keyword>
<comment type="caution">
    <text evidence="1">The sequence shown here is derived from an EMBL/GenBank/DDBJ whole genome shotgun (WGS) entry which is preliminary data.</text>
</comment>
<dbReference type="EMBL" id="CM042015">
    <property type="protein sequence ID" value="KAI3711475.1"/>
    <property type="molecule type" value="Genomic_DNA"/>
</dbReference>
<accession>A0ACB9ASQ3</accession>
<reference evidence="1 2" key="2">
    <citation type="journal article" date="2022" name="Mol. Ecol. Resour.">
        <title>The genomes of chicory, endive, great burdock and yacon provide insights into Asteraceae paleo-polyploidization history and plant inulin production.</title>
        <authorList>
            <person name="Fan W."/>
            <person name="Wang S."/>
            <person name="Wang H."/>
            <person name="Wang A."/>
            <person name="Jiang F."/>
            <person name="Liu H."/>
            <person name="Zhao H."/>
            <person name="Xu D."/>
            <person name="Zhang Y."/>
        </authorList>
    </citation>
    <scope>NUCLEOTIDE SEQUENCE [LARGE SCALE GENOMIC DNA]</scope>
    <source>
        <strain evidence="2">cv. Punajuju</strain>
        <tissue evidence="1">Leaves</tissue>
    </source>
</reference>
<evidence type="ECO:0000313" key="2">
    <source>
        <dbReference type="Proteomes" id="UP001055811"/>
    </source>
</evidence>
<evidence type="ECO:0000313" key="1">
    <source>
        <dbReference type="EMBL" id="KAI3711475.1"/>
    </source>
</evidence>
<gene>
    <name evidence="1" type="ORF">L2E82_41586</name>
</gene>
<dbReference type="Proteomes" id="UP001055811">
    <property type="component" value="Linkage Group LG07"/>
</dbReference>
<protein>
    <submittedName>
        <fullName evidence="1">Uncharacterized protein</fullName>
    </submittedName>
</protein>
<organism evidence="1 2">
    <name type="scientific">Cichorium intybus</name>
    <name type="common">Chicory</name>
    <dbReference type="NCBI Taxonomy" id="13427"/>
    <lineage>
        <taxon>Eukaryota</taxon>
        <taxon>Viridiplantae</taxon>
        <taxon>Streptophyta</taxon>
        <taxon>Embryophyta</taxon>
        <taxon>Tracheophyta</taxon>
        <taxon>Spermatophyta</taxon>
        <taxon>Magnoliopsida</taxon>
        <taxon>eudicotyledons</taxon>
        <taxon>Gunneridae</taxon>
        <taxon>Pentapetalae</taxon>
        <taxon>asterids</taxon>
        <taxon>campanulids</taxon>
        <taxon>Asterales</taxon>
        <taxon>Asteraceae</taxon>
        <taxon>Cichorioideae</taxon>
        <taxon>Cichorieae</taxon>
        <taxon>Cichoriinae</taxon>
        <taxon>Cichorium</taxon>
    </lineage>
</organism>
<name>A0ACB9ASQ3_CICIN</name>